<feature type="compositionally biased region" description="Basic and acidic residues" evidence="1">
    <location>
        <begin position="69"/>
        <end position="90"/>
    </location>
</feature>
<comment type="caution">
    <text evidence="2">The sequence shown here is derived from an EMBL/GenBank/DDBJ whole genome shotgun (WGS) entry which is preliminary data.</text>
</comment>
<sequence>MKNGELAEQEVEEEVVEMWRKEGREGAGNGSGLVGWGEEERRGGEGTRDKGWSFTIYHPPHYTYNEGKLPLKMEEGNEKDENGRKEERRAGQLCNAMESQRGRELARRM</sequence>
<evidence type="ECO:0000313" key="3">
    <source>
        <dbReference type="Proteomes" id="UP001292094"/>
    </source>
</evidence>
<dbReference type="AlphaFoldDB" id="A0AAE1Q640"/>
<accession>A0AAE1Q640</accession>
<proteinExistence type="predicted"/>
<feature type="compositionally biased region" description="Basic and acidic residues" evidence="1">
    <location>
        <begin position="100"/>
        <end position="109"/>
    </location>
</feature>
<reference evidence="2" key="1">
    <citation type="submission" date="2023-11" db="EMBL/GenBank/DDBJ databases">
        <title>Genome assemblies of two species of porcelain crab, Petrolisthes cinctipes and Petrolisthes manimaculis (Anomura: Porcellanidae).</title>
        <authorList>
            <person name="Angst P."/>
        </authorList>
    </citation>
    <scope>NUCLEOTIDE SEQUENCE</scope>
    <source>
        <strain evidence="2">PB745_02</strain>
        <tissue evidence="2">Gill</tissue>
    </source>
</reference>
<evidence type="ECO:0000313" key="2">
    <source>
        <dbReference type="EMBL" id="KAK4320611.1"/>
    </source>
</evidence>
<dbReference type="Proteomes" id="UP001292094">
    <property type="component" value="Unassembled WGS sequence"/>
</dbReference>
<dbReference type="EMBL" id="JAWZYT010000654">
    <property type="protein sequence ID" value="KAK4320611.1"/>
    <property type="molecule type" value="Genomic_DNA"/>
</dbReference>
<feature type="region of interest" description="Disordered" evidence="1">
    <location>
        <begin position="21"/>
        <end position="53"/>
    </location>
</feature>
<keyword evidence="3" id="KW-1185">Reference proteome</keyword>
<gene>
    <name evidence="2" type="ORF">Pmani_008547</name>
</gene>
<protein>
    <submittedName>
        <fullName evidence="2">Uncharacterized protein</fullName>
    </submittedName>
</protein>
<feature type="compositionally biased region" description="Basic and acidic residues" evidence="1">
    <location>
        <begin position="38"/>
        <end position="51"/>
    </location>
</feature>
<feature type="compositionally biased region" description="Gly residues" evidence="1">
    <location>
        <begin position="26"/>
        <end position="35"/>
    </location>
</feature>
<name>A0AAE1Q640_9EUCA</name>
<feature type="region of interest" description="Disordered" evidence="1">
    <location>
        <begin position="66"/>
        <end position="109"/>
    </location>
</feature>
<evidence type="ECO:0000256" key="1">
    <source>
        <dbReference type="SAM" id="MobiDB-lite"/>
    </source>
</evidence>
<organism evidence="2 3">
    <name type="scientific">Petrolisthes manimaculis</name>
    <dbReference type="NCBI Taxonomy" id="1843537"/>
    <lineage>
        <taxon>Eukaryota</taxon>
        <taxon>Metazoa</taxon>
        <taxon>Ecdysozoa</taxon>
        <taxon>Arthropoda</taxon>
        <taxon>Crustacea</taxon>
        <taxon>Multicrustacea</taxon>
        <taxon>Malacostraca</taxon>
        <taxon>Eumalacostraca</taxon>
        <taxon>Eucarida</taxon>
        <taxon>Decapoda</taxon>
        <taxon>Pleocyemata</taxon>
        <taxon>Anomura</taxon>
        <taxon>Galatheoidea</taxon>
        <taxon>Porcellanidae</taxon>
        <taxon>Petrolisthes</taxon>
    </lineage>
</organism>